<keyword evidence="2 7" id="KW-0812">Transmembrane</keyword>
<dbReference type="PATRIC" id="fig|47500.8.peg.2463"/>
<evidence type="ECO:0000313" key="8">
    <source>
        <dbReference type="EMBL" id="KON98388.1"/>
    </source>
</evidence>
<dbReference type="GO" id="GO:0005886">
    <property type="term" value="C:plasma membrane"/>
    <property type="evidence" value="ECO:0007669"/>
    <property type="project" value="UniProtKB-UniRule"/>
</dbReference>
<keyword evidence="4 7" id="KW-0472">Membrane</keyword>
<organism evidence="8 9">
    <name type="scientific">Aneurinibacillus migulanus</name>
    <name type="common">Bacillus migulanus</name>
    <dbReference type="NCBI Taxonomy" id="47500"/>
    <lineage>
        <taxon>Bacteria</taxon>
        <taxon>Bacillati</taxon>
        <taxon>Bacillota</taxon>
        <taxon>Bacilli</taxon>
        <taxon>Bacillales</taxon>
        <taxon>Paenibacillaceae</taxon>
        <taxon>Aneurinibacillus group</taxon>
        <taxon>Aneurinibacillus</taxon>
    </lineage>
</organism>
<dbReference type="NCBIfam" id="TIGR00247">
    <property type="entry name" value="endolytic transglycosylase MltG"/>
    <property type="match status" value="1"/>
</dbReference>
<evidence type="ECO:0000256" key="5">
    <source>
        <dbReference type="ARBA" id="ARBA00023239"/>
    </source>
</evidence>
<evidence type="ECO:0000256" key="4">
    <source>
        <dbReference type="ARBA" id="ARBA00023136"/>
    </source>
</evidence>
<dbReference type="AlphaFoldDB" id="A0A0D1Y135"/>
<evidence type="ECO:0000256" key="7">
    <source>
        <dbReference type="HAMAP-Rule" id="MF_02065"/>
    </source>
</evidence>
<evidence type="ECO:0000256" key="6">
    <source>
        <dbReference type="ARBA" id="ARBA00023316"/>
    </source>
</evidence>
<keyword evidence="9" id="KW-1185">Reference proteome</keyword>
<name>A0A0D1Y135_ANEMI</name>
<gene>
    <name evidence="7" type="primary">mltG</name>
    <name evidence="8" type="ORF">AF333_06320</name>
</gene>
<dbReference type="InterPro" id="IPR003770">
    <property type="entry name" value="MLTG-like"/>
</dbReference>
<evidence type="ECO:0000256" key="3">
    <source>
        <dbReference type="ARBA" id="ARBA00022989"/>
    </source>
</evidence>
<reference evidence="8 9" key="1">
    <citation type="submission" date="2015-07" db="EMBL/GenBank/DDBJ databases">
        <title>Fjat-14205 dsm 2895.</title>
        <authorList>
            <person name="Liu B."/>
            <person name="Wang J."/>
            <person name="Zhu Y."/>
            <person name="Liu G."/>
            <person name="Chen Q."/>
            <person name="Chen Z."/>
            <person name="Lan J."/>
            <person name="Che J."/>
            <person name="Ge C."/>
            <person name="Shi H."/>
            <person name="Pan Z."/>
            <person name="Liu X."/>
        </authorList>
    </citation>
    <scope>NUCLEOTIDE SEQUENCE [LARGE SCALE GENOMIC DNA]</scope>
    <source>
        <strain evidence="8 9">DSM 2895</strain>
    </source>
</reference>
<dbReference type="Proteomes" id="UP000037269">
    <property type="component" value="Unassembled WGS sequence"/>
</dbReference>
<evidence type="ECO:0000256" key="2">
    <source>
        <dbReference type="ARBA" id="ARBA00022692"/>
    </source>
</evidence>
<keyword evidence="1 7" id="KW-1003">Cell membrane</keyword>
<dbReference type="STRING" id="47500.AF333_06320"/>
<accession>A0A0D1Y135</accession>
<feature type="site" description="Important for catalytic activity" evidence="7">
    <location>
        <position position="243"/>
    </location>
</feature>
<keyword evidence="3 7" id="KW-1133">Transmembrane helix</keyword>
<proteinExistence type="inferred from homology"/>
<dbReference type="EC" id="4.2.2.29" evidence="7"/>
<dbReference type="EMBL" id="LGUG01000004">
    <property type="protein sequence ID" value="KON98388.1"/>
    <property type="molecule type" value="Genomic_DNA"/>
</dbReference>
<dbReference type="PANTHER" id="PTHR30518">
    <property type="entry name" value="ENDOLYTIC MUREIN TRANSGLYCOSYLASE"/>
    <property type="match status" value="1"/>
</dbReference>
<comment type="function">
    <text evidence="7">Functions as a peptidoglycan terminase that cleaves nascent peptidoglycan strands endolytically to terminate their elongation.</text>
</comment>
<dbReference type="Pfam" id="PF02618">
    <property type="entry name" value="YceG"/>
    <property type="match status" value="1"/>
</dbReference>
<dbReference type="GO" id="GO:0009252">
    <property type="term" value="P:peptidoglycan biosynthetic process"/>
    <property type="evidence" value="ECO:0007669"/>
    <property type="project" value="UniProtKB-UniRule"/>
</dbReference>
<sequence length="361" mass="41000">MNRWKQAEKKESRVSMRKIMKIAFGILLLFALGVGGGAYYIWNGLQPVAAEKGQKKIVEIPPSSSLNKIGNILEDNKLIKDARLFSLYAKINGKGTDIKAGKYQLTTGQSIDELLKKMSDGDVYKDTITVTIPEGYTVEQIAARLEQKGLGKKDTFLKEVNSGVFPQEIVKSIPADKRIKYRLEGYLFPDTYEFKKGTTEHQIIERMLERFEDVWKTEWDGQLKQHNLTRHQAVTLASIVEREVRSDDERSKVAGVYFNRLAQQMPLQADATVQYLFGKQKERVMHSDLKQDSPYNTYKVKGLPPGPIASPGEAALQAVTKADKHKFLFYVTKKDGTGQHYFAATYQEHLKNIDKSKTNEK</sequence>
<dbReference type="Gene3D" id="3.30.1490.480">
    <property type="entry name" value="Endolytic murein transglycosylase"/>
    <property type="match status" value="2"/>
</dbReference>
<keyword evidence="5 7" id="KW-0456">Lyase</keyword>
<comment type="catalytic activity">
    <reaction evidence="7">
        <text>a peptidoglycan chain = a peptidoglycan chain with N-acetyl-1,6-anhydromuramyl-[peptide] at the reducing end + a peptidoglycan chain with N-acetylglucosamine at the non-reducing end.</text>
        <dbReference type="EC" id="4.2.2.29"/>
    </reaction>
</comment>
<evidence type="ECO:0000313" key="9">
    <source>
        <dbReference type="Proteomes" id="UP000037269"/>
    </source>
</evidence>
<dbReference type="PANTHER" id="PTHR30518:SF2">
    <property type="entry name" value="ENDOLYTIC MUREIN TRANSGLYCOSYLASE"/>
    <property type="match status" value="1"/>
</dbReference>
<keyword evidence="6 7" id="KW-0961">Cell wall biogenesis/degradation</keyword>
<protein>
    <recommendedName>
        <fullName evidence="7">Endolytic murein transglycosylase</fullName>
        <ecNumber evidence="7">4.2.2.29</ecNumber>
    </recommendedName>
    <alternativeName>
        <fullName evidence="7">Peptidoglycan lytic transglycosylase</fullName>
    </alternativeName>
    <alternativeName>
        <fullName evidence="7">Peptidoglycan polymerization terminase</fullName>
    </alternativeName>
</protein>
<dbReference type="CDD" id="cd08010">
    <property type="entry name" value="MltG_like"/>
    <property type="match status" value="1"/>
</dbReference>
<dbReference type="GO" id="GO:0071555">
    <property type="term" value="P:cell wall organization"/>
    <property type="evidence" value="ECO:0007669"/>
    <property type="project" value="UniProtKB-KW"/>
</dbReference>
<dbReference type="GO" id="GO:0008932">
    <property type="term" value="F:lytic endotransglycosylase activity"/>
    <property type="evidence" value="ECO:0007669"/>
    <property type="project" value="UniProtKB-UniRule"/>
</dbReference>
<evidence type="ECO:0000256" key="1">
    <source>
        <dbReference type="ARBA" id="ARBA00022475"/>
    </source>
</evidence>
<comment type="similarity">
    <text evidence="7">Belongs to the transglycosylase MltG family.</text>
</comment>
<comment type="caution">
    <text evidence="8">The sequence shown here is derived from an EMBL/GenBank/DDBJ whole genome shotgun (WGS) entry which is preliminary data.</text>
</comment>
<dbReference type="HAMAP" id="MF_02065">
    <property type="entry name" value="MltG"/>
    <property type="match status" value="1"/>
</dbReference>
<dbReference type="Gene3D" id="3.30.160.60">
    <property type="entry name" value="Classic Zinc Finger"/>
    <property type="match status" value="1"/>
</dbReference>